<dbReference type="GO" id="GO:0004803">
    <property type="term" value="F:transposase activity"/>
    <property type="evidence" value="ECO:0007669"/>
    <property type="project" value="InterPro"/>
</dbReference>
<dbReference type="Pfam" id="PF01548">
    <property type="entry name" value="DEDD_Tnp_IS110"/>
    <property type="match status" value="1"/>
</dbReference>
<evidence type="ECO:0000259" key="3">
    <source>
        <dbReference type="Pfam" id="PF02371"/>
    </source>
</evidence>
<dbReference type="GO" id="GO:0006313">
    <property type="term" value="P:DNA transposition"/>
    <property type="evidence" value="ECO:0007669"/>
    <property type="project" value="InterPro"/>
</dbReference>
<dbReference type="SUPFAM" id="SSF48150">
    <property type="entry name" value="DNA-glycosylase"/>
    <property type="match status" value="1"/>
</dbReference>
<dbReference type="PANTHER" id="PTHR33055:SF3">
    <property type="entry name" value="PUTATIVE TRANSPOSASE FOR IS117-RELATED"/>
    <property type="match status" value="1"/>
</dbReference>
<feature type="coiled-coil region" evidence="1">
    <location>
        <begin position="135"/>
        <end position="190"/>
    </location>
</feature>
<dbReference type="Gene3D" id="1.10.340.30">
    <property type="entry name" value="Hypothetical protein, domain 2"/>
    <property type="match status" value="1"/>
</dbReference>
<dbReference type="InterPro" id="IPR003346">
    <property type="entry name" value="Transposase_20"/>
</dbReference>
<dbReference type="NCBIfam" id="NF033542">
    <property type="entry name" value="transpos_IS110"/>
    <property type="match status" value="1"/>
</dbReference>
<dbReference type="OrthoDB" id="964423at2"/>
<sequence>MDSPSPFPIVGIDVSKATLAICYHVNDHVKHLEVSNSKAGFQQLVQACGAQCRFVMEATGTYNLALAYYLHEQGGQVAVLNPLVIKRFIQMHLSKGKSDRKDAQWLLRYGQQQPVKVWQPDETVLVECRQLEQVSEQLLKQKTMVSNALEALQRQPIISKLALKRLQQTLKSLTQQVDAVEAELLALLELRFAAQMTLLCSIPGIGRKTAGMLLLFAGGFTHLDNYRQLIAMAGLSPREHTSGTSIRGKVRITKMGGGLIRGKLFMCSFSAKKTNAACAALFDRLVAKGKNKKLALIAVCNKLLKQAFAIIKSGVPYQADFSSKLAPTA</sequence>
<dbReference type="Proteomes" id="UP000192266">
    <property type="component" value="Unassembled WGS sequence"/>
</dbReference>
<protein>
    <submittedName>
        <fullName evidence="4">Transposase IS116/IS110/IS902 family protein</fullName>
    </submittedName>
</protein>
<dbReference type="Pfam" id="PF02371">
    <property type="entry name" value="Transposase_20"/>
    <property type="match status" value="1"/>
</dbReference>
<dbReference type="GO" id="GO:0003677">
    <property type="term" value="F:DNA binding"/>
    <property type="evidence" value="ECO:0007669"/>
    <property type="project" value="InterPro"/>
</dbReference>
<dbReference type="InterPro" id="IPR011257">
    <property type="entry name" value="DNA_glycosylase"/>
</dbReference>
<dbReference type="EMBL" id="FWWW01000122">
    <property type="protein sequence ID" value="SMC00692.1"/>
    <property type="molecule type" value="Genomic_DNA"/>
</dbReference>
<name>A0A1W1W4X2_9BACT</name>
<dbReference type="PANTHER" id="PTHR33055">
    <property type="entry name" value="TRANSPOSASE FOR INSERTION SEQUENCE ELEMENT IS1111A"/>
    <property type="match status" value="1"/>
</dbReference>
<evidence type="ECO:0000256" key="1">
    <source>
        <dbReference type="SAM" id="Coils"/>
    </source>
</evidence>
<dbReference type="InterPro" id="IPR002525">
    <property type="entry name" value="Transp_IS110-like_N"/>
</dbReference>
<organism evidence="4 5">
    <name type="scientific">Hymenobacter roseosalivarius DSM 11622</name>
    <dbReference type="NCBI Taxonomy" id="645990"/>
    <lineage>
        <taxon>Bacteria</taxon>
        <taxon>Pseudomonadati</taxon>
        <taxon>Bacteroidota</taxon>
        <taxon>Cytophagia</taxon>
        <taxon>Cytophagales</taxon>
        <taxon>Hymenobacteraceae</taxon>
        <taxon>Hymenobacter</taxon>
    </lineage>
</organism>
<dbReference type="GO" id="GO:0006281">
    <property type="term" value="P:DNA repair"/>
    <property type="evidence" value="ECO:0007669"/>
    <property type="project" value="InterPro"/>
</dbReference>
<accession>A0A1W1W4X2</accession>
<proteinExistence type="predicted"/>
<evidence type="ECO:0000313" key="4">
    <source>
        <dbReference type="EMBL" id="SMC00692.1"/>
    </source>
</evidence>
<evidence type="ECO:0000259" key="2">
    <source>
        <dbReference type="Pfam" id="PF01548"/>
    </source>
</evidence>
<keyword evidence="5" id="KW-1185">Reference proteome</keyword>
<feature type="domain" description="Transposase IS116/IS110/IS902 C-terminal" evidence="3">
    <location>
        <begin position="197"/>
        <end position="277"/>
    </location>
</feature>
<dbReference type="InterPro" id="IPR047650">
    <property type="entry name" value="Transpos_IS110"/>
</dbReference>
<keyword evidence="1" id="KW-0175">Coiled coil</keyword>
<feature type="domain" description="Transposase IS110-like N-terminal" evidence="2">
    <location>
        <begin position="10"/>
        <end position="152"/>
    </location>
</feature>
<dbReference type="RefSeq" id="WP_084448141.1">
    <property type="nucleotide sequence ID" value="NZ_FWWW01000122.1"/>
</dbReference>
<evidence type="ECO:0000313" key="5">
    <source>
        <dbReference type="Proteomes" id="UP000192266"/>
    </source>
</evidence>
<dbReference type="AlphaFoldDB" id="A0A1W1W4X2"/>
<gene>
    <name evidence="4" type="ORF">SAMN00120144_3072</name>
</gene>
<reference evidence="4 5" key="1">
    <citation type="submission" date="2017-04" db="EMBL/GenBank/DDBJ databases">
        <authorList>
            <person name="Afonso C.L."/>
            <person name="Miller P.J."/>
            <person name="Scott M.A."/>
            <person name="Spackman E."/>
            <person name="Goraichik I."/>
            <person name="Dimitrov K.M."/>
            <person name="Suarez D.L."/>
            <person name="Swayne D.E."/>
        </authorList>
    </citation>
    <scope>NUCLEOTIDE SEQUENCE [LARGE SCALE GENOMIC DNA]</scope>
    <source>
        <strain evidence="4 5">DSM 11622</strain>
    </source>
</reference>